<dbReference type="AlphaFoldDB" id="A0A7D9ER52"/>
<sequence>MPATRPSTRVQPVETRELPMGPSRVCLNLIPSMYPLMRISGAGDTRTPLPRPRPNLVLPTPVRIDNLQPLLCGYDPGLTSILYTGFKFGFSLHFEETRTSFFANNLISAQQNPEIVSAKLSKELAAGRLAGPFDFPPFPKFRVSPLGVVPKKVLEFFGVPMAPEKTVGPENILSFAGIELDSLRMEARLPLDKTEECKILVSAFLRLVVPATLGYADWFRSVIKRRNAF</sequence>
<evidence type="ECO:0000313" key="1">
    <source>
        <dbReference type="EMBL" id="CAB4014220.1"/>
    </source>
</evidence>
<feature type="non-terminal residue" evidence="1">
    <location>
        <position position="1"/>
    </location>
</feature>
<name>A0A7D9ER52_PARCT</name>
<organism evidence="1 2">
    <name type="scientific">Paramuricea clavata</name>
    <name type="common">Red gorgonian</name>
    <name type="synonym">Violescent sea-whip</name>
    <dbReference type="NCBI Taxonomy" id="317549"/>
    <lineage>
        <taxon>Eukaryota</taxon>
        <taxon>Metazoa</taxon>
        <taxon>Cnidaria</taxon>
        <taxon>Anthozoa</taxon>
        <taxon>Octocorallia</taxon>
        <taxon>Malacalcyonacea</taxon>
        <taxon>Plexauridae</taxon>
        <taxon>Paramuricea</taxon>
    </lineage>
</organism>
<gene>
    <name evidence="1" type="ORF">PACLA_8A020866</name>
</gene>
<dbReference type="EMBL" id="CACRXK020008204">
    <property type="protein sequence ID" value="CAB4014220.1"/>
    <property type="molecule type" value="Genomic_DNA"/>
</dbReference>
<feature type="non-terminal residue" evidence="1">
    <location>
        <position position="229"/>
    </location>
</feature>
<proteinExistence type="predicted"/>
<protein>
    <submittedName>
        <fullName evidence="1">Uncharacterized protein</fullName>
    </submittedName>
</protein>
<dbReference type="Proteomes" id="UP001152795">
    <property type="component" value="Unassembled WGS sequence"/>
</dbReference>
<evidence type="ECO:0000313" key="2">
    <source>
        <dbReference type="Proteomes" id="UP001152795"/>
    </source>
</evidence>
<comment type="caution">
    <text evidence="1">The sequence shown here is derived from an EMBL/GenBank/DDBJ whole genome shotgun (WGS) entry which is preliminary data.</text>
</comment>
<accession>A0A7D9ER52</accession>
<reference evidence="1" key="1">
    <citation type="submission" date="2020-04" db="EMBL/GenBank/DDBJ databases">
        <authorList>
            <person name="Alioto T."/>
            <person name="Alioto T."/>
            <person name="Gomez Garrido J."/>
        </authorList>
    </citation>
    <scope>NUCLEOTIDE SEQUENCE</scope>
    <source>
        <strain evidence="1">A484AB</strain>
    </source>
</reference>
<keyword evidence="2" id="KW-1185">Reference proteome</keyword>
<dbReference type="OrthoDB" id="411544at2759"/>